<organism evidence="2 3">
    <name type="scientific">Asticcacaulis benevestitus DSM 16100 = ATCC BAA-896</name>
    <dbReference type="NCBI Taxonomy" id="1121022"/>
    <lineage>
        <taxon>Bacteria</taxon>
        <taxon>Pseudomonadati</taxon>
        <taxon>Pseudomonadota</taxon>
        <taxon>Alphaproteobacteria</taxon>
        <taxon>Caulobacterales</taxon>
        <taxon>Caulobacteraceae</taxon>
        <taxon>Asticcacaulis</taxon>
    </lineage>
</organism>
<dbReference type="Proteomes" id="UP000017837">
    <property type="component" value="Unassembled WGS sequence"/>
</dbReference>
<dbReference type="GO" id="GO:0009401">
    <property type="term" value="P:phosphoenolpyruvate-dependent sugar phosphotransferase system"/>
    <property type="evidence" value="ECO:0007669"/>
    <property type="project" value="TreeGrafter"/>
</dbReference>
<dbReference type="PIRSF" id="PIRSF009264">
    <property type="entry name" value="TagBP_ald_AgaZ"/>
    <property type="match status" value="1"/>
</dbReference>
<dbReference type="NCBIfam" id="TIGR02810">
    <property type="entry name" value="agaZ_gatZ"/>
    <property type="match status" value="1"/>
</dbReference>
<keyword evidence="3" id="KW-1185">Reference proteome</keyword>
<dbReference type="Gene3D" id="3.20.20.70">
    <property type="entry name" value="Aldolase class I"/>
    <property type="match status" value="1"/>
</dbReference>
<dbReference type="InterPro" id="IPR050303">
    <property type="entry name" value="GatZ_KbaZ_carbometab"/>
</dbReference>
<name>V4Q4A3_9CAUL</name>
<dbReference type="EMBL" id="AWGB01000011">
    <property type="protein sequence ID" value="ESQ92640.1"/>
    <property type="molecule type" value="Genomic_DNA"/>
</dbReference>
<evidence type="ECO:0000313" key="3">
    <source>
        <dbReference type="Proteomes" id="UP000017837"/>
    </source>
</evidence>
<comment type="caution">
    <text evidence="2">The sequence shown here is derived from an EMBL/GenBank/DDBJ whole genome shotgun (WGS) entry which is preliminary data.</text>
</comment>
<evidence type="ECO:0000313" key="2">
    <source>
        <dbReference type="EMBL" id="ESQ92640.1"/>
    </source>
</evidence>
<reference evidence="2 3" key="1">
    <citation type="journal article" date="2014" name="Nature">
        <title>Sequential evolution of bacterial morphology by co-option of a developmental regulator.</title>
        <authorList>
            <person name="Jiang C."/>
            <person name="Brown P.J."/>
            <person name="Ducret A."/>
            <person name="Brun Y.V."/>
        </authorList>
    </citation>
    <scope>NUCLEOTIDE SEQUENCE [LARGE SCALE GENOMIC DNA]</scope>
    <source>
        <strain evidence="2 3">DSM 16100</strain>
    </source>
</reference>
<sequence length="436" mass="47459">MKAMLDLVARHKAGKAAGITSVCSAHPLVVEATFAHALKVGADITLIEATCNQVNQDGGYTGMQPADFVAFVYAIADRVGLSRDRIVLGGDHLGPNPWTHLSADEAMLKAEVLIEAYVAAGFRKIHADCSMSCADDLVPLPEDTIARRAARLIAIAETTHQRVGGEAPVYVIGTEVPVPGGAHEDLPELEVTTPEAALVTINAHKAIFAELGLNQAWPRVIATVVQPGVEFDHHKVIDYNRAKAVKLSHALDNLDTLVFEAHSTDYQTPKALKQLVEDHFAVLKVGPGVTFALREALWALDAIEREWIAPALQSGFRDVVVERMKAEPKNWIKYYHATGADLQFDLQYSLSDRIRYYWPDGQITAAQEVMFKNLTRGAPPLALVSQYLPDAYAIIREGGLKLTPENLVIAHIGATLDAYYAACTPETVSALELIYA</sequence>
<dbReference type="PANTHER" id="PTHR32502">
    <property type="entry name" value="N-ACETYLGALACTOSAMINE PERMEASE II COMPONENT-RELATED"/>
    <property type="match status" value="1"/>
</dbReference>
<dbReference type="GO" id="GO:0005975">
    <property type="term" value="P:carbohydrate metabolic process"/>
    <property type="evidence" value="ECO:0007669"/>
    <property type="project" value="InterPro"/>
</dbReference>
<dbReference type="GO" id="GO:0005886">
    <property type="term" value="C:plasma membrane"/>
    <property type="evidence" value="ECO:0007669"/>
    <property type="project" value="TreeGrafter"/>
</dbReference>
<gene>
    <name evidence="2" type="ORF">ABENE_07420</name>
</gene>
<dbReference type="InterPro" id="IPR013785">
    <property type="entry name" value="Aldolase_TIM"/>
</dbReference>
<dbReference type="PANTHER" id="PTHR32502:SF2">
    <property type="entry name" value="D-TAGATOSE-1,6-BISPHOSPHATE ALDOLASE SUBUNIT KBAZ"/>
    <property type="match status" value="1"/>
</dbReference>
<proteinExistence type="predicted"/>
<dbReference type="STRING" id="1121022.GCA_000376105_02874"/>
<dbReference type="AlphaFoldDB" id="V4Q4A3"/>
<dbReference type="InterPro" id="IPR012062">
    <property type="entry name" value="GatZ/KbaZ-like"/>
</dbReference>
<dbReference type="SUPFAM" id="SSF51569">
    <property type="entry name" value="Aldolase"/>
    <property type="match status" value="1"/>
</dbReference>
<dbReference type="Pfam" id="PF08013">
    <property type="entry name" value="GatZ_KbaZ-like"/>
    <property type="match status" value="1"/>
</dbReference>
<evidence type="ECO:0000256" key="1">
    <source>
        <dbReference type="ARBA" id="ARBA00005007"/>
    </source>
</evidence>
<dbReference type="OrthoDB" id="1672942at2"/>
<comment type="pathway">
    <text evidence="1">Carbohydrate metabolism.</text>
</comment>
<accession>V4Q4A3</accession>
<protein>
    <submittedName>
        <fullName evidence="2">Tagatose-bisphosphate aldolase</fullName>
    </submittedName>
</protein>
<dbReference type="Gene3D" id="1.10.400.20">
    <property type="entry name" value="putative tagatose 6-phosphate kinase domain like"/>
    <property type="match status" value="1"/>
</dbReference>
<dbReference type="RefSeq" id="WP_018082541.1">
    <property type="nucleotide sequence ID" value="NZ_AQWM01000015.1"/>
</dbReference>
<dbReference type="eggNOG" id="COG4573">
    <property type="taxonomic scope" value="Bacteria"/>
</dbReference>
<dbReference type="PATRIC" id="fig|1121022.4.peg.1485"/>